<dbReference type="SUPFAM" id="SSF54928">
    <property type="entry name" value="RNA-binding domain, RBD"/>
    <property type="match status" value="1"/>
</dbReference>
<sequence>MLSTKLLNGKRLKVQLASVTPKSSSDWHRPDERQFDEFDWTTLFVARLPRSTTRLDLGQIFRKASGIRMATYDDGSCKGCRLMLILIALSSSCFTRSTCFLTYRSLRDALQAFETRHGTFIHGFPIYVNFALKSKSKSNIHPLAEVRSSKICMDSTVLANEIPNAASPLKSDIQASQIEFSVDRTPMRINQIIPNDIVGKAQKQKLKGATNLRKHAPPKLLNKHQLKGIDSTSKSSASTPLDLLLRPVASKPKRGKKTKKLTKRGKPAKHR</sequence>
<evidence type="ECO:0000313" key="5">
    <source>
        <dbReference type="Proteomes" id="UP000822476"/>
    </source>
</evidence>
<evidence type="ECO:0000256" key="1">
    <source>
        <dbReference type="PROSITE-ProRule" id="PRU00176"/>
    </source>
</evidence>
<dbReference type="Proteomes" id="UP000822476">
    <property type="component" value="Unassembled WGS sequence"/>
</dbReference>
<dbReference type="InterPro" id="IPR000504">
    <property type="entry name" value="RRM_dom"/>
</dbReference>
<dbReference type="AlphaFoldDB" id="A0A8S9YSN1"/>
<feature type="compositionally biased region" description="Polar residues" evidence="2">
    <location>
        <begin position="230"/>
        <end position="239"/>
    </location>
</feature>
<organism evidence="4 5">
    <name type="scientific">Paragonimus skrjabini miyazakii</name>
    <dbReference type="NCBI Taxonomy" id="59628"/>
    <lineage>
        <taxon>Eukaryota</taxon>
        <taxon>Metazoa</taxon>
        <taxon>Spiralia</taxon>
        <taxon>Lophotrochozoa</taxon>
        <taxon>Platyhelminthes</taxon>
        <taxon>Trematoda</taxon>
        <taxon>Digenea</taxon>
        <taxon>Plagiorchiida</taxon>
        <taxon>Troglotremata</taxon>
        <taxon>Troglotrematidae</taxon>
        <taxon>Paragonimus</taxon>
    </lineage>
</organism>
<evidence type="ECO:0000259" key="3">
    <source>
        <dbReference type="PROSITE" id="PS50102"/>
    </source>
</evidence>
<protein>
    <recommendedName>
        <fullName evidence="3">RRM domain-containing protein</fullName>
    </recommendedName>
</protein>
<dbReference type="PROSITE" id="PS50102">
    <property type="entry name" value="RRM"/>
    <property type="match status" value="1"/>
</dbReference>
<keyword evidence="5" id="KW-1185">Reference proteome</keyword>
<accession>A0A8S9YSN1</accession>
<dbReference type="InterPro" id="IPR012677">
    <property type="entry name" value="Nucleotide-bd_a/b_plait_sf"/>
</dbReference>
<evidence type="ECO:0000256" key="2">
    <source>
        <dbReference type="SAM" id="MobiDB-lite"/>
    </source>
</evidence>
<dbReference type="InterPro" id="IPR035979">
    <property type="entry name" value="RBD_domain_sf"/>
</dbReference>
<proteinExistence type="predicted"/>
<dbReference type="Gene3D" id="3.30.70.330">
    <property type="match status" value="1"/>
</dbReference>
<comment type="caution">
    <text evidence="4">The sequence shown here is derived from an EMBL/GenBank/DDBJ whole genome shotgun (WGS) entry which is preliminary data.</text>
</comment>
<feature type="domain" description="RRM" evidence="3">
    <location>
        <begin position="41"/>
        <end position="133"/>
    </location>
</feature>
<reference evidence="4" key="1">
    <citation type="submission" date="2019-07" db="EMBL/GenBank/DDBJ databases">
        <title>Annotation for the trematode Paragonimus miyazaki's.</title>
        <authorList>
            <person name="Choi Y.-J."/>
        </authorList>
    </citation>
    <scope>NUCLEOTIDE SEQUENCE</scope>
    <source>
        <strain evidence="4">Japan</strain>
    </source>
</reference>
<feature type="compositionally biased region" description="Basic residues" evidence="2">
    <location>
        <begin position="251"/>
        <end position="271"/>
    </location>
</feature>
<evidence type="ECO:0000313" key="4">
    <source>
        <dbReference type="EMBL" id="KAF7246429.1"/>
    </source>
</evidence>
<dbReference type="EMBL" id="JTDE01005959">
    <property type="protein sequence ID" value="KAF7246429.1"/>
    <property type="molecule type" value="Genomic_DNA"/>
</dbReference>
<dbReference type="OrthoDB" id="167718at2759"/>
<feature type="compositionally biased region" description="Basic residues" evidence="2">
    <location>
        <begin position="204"/>
        <end position="226"/>
    </location>
</feature>
<feature type="region of interest" description="Disordered" evidence="2">
    <location>
        <begin position="204"/>
        <end position="271"/>
    </location>
</feature>
<gene>
    <name evidence="4" type="ORF">EG68_11161</name>
</gene>
<dbReference type="CDD" id="cd00590">
    <property type="entry name" value="RRM_SF"/>
    <property type="match status" value="1"/>
</dbReference>
<dbReference type="GO" id="GO:0003723">
    <property type="term" value="F:RNA binding"/>
    <property type="evidence" value="ECO:0007669"/>
    <property type="project" value="UniProtKB-UniRule"/>
</dbReference>
<name>A0A8S9YSN1_9TREM</name>
<keyword evidence="1" id="KW-0694">RNA-binding</keyword>